<organism evidence="1">
    <name type="scientific">Tanacetum cinerariifolium</name>
    <name type="common">Dalmatian daisy</name>
    <name type="synonym">Chrysanthemum cinerariifolium</name>
    <dbReference type="NCBI Taxonomy" id="118510"/>
    <lineage>
        <taxon>Eukaryota</taxon>
        <taxon>Viridiplantae</taxon>
        <taxon>Streptophyta</taxon>
        <taxon>Embryophyta</taxon>
        <taxon>Tracheophyta</taxon>
        <taxon>Spermatophyta</taxon>
        <taxon>Magnoliopsida</taxon>
        <taxon>eudicotyledons</taxon>
        <taxon>Gunneridae</taxon>
        <taxon>Pentapetalae</taxon>
        <taxon>asterids</taxon>
        <taxon>campanulids</taxon>
        <taxon>Asterales</taxon>
        <taxon>Asteraceae</taxon>
        <taxon>Asteroideae</taxon>
        <taxon>Anthemideae</taxon>
        <taxon>Anthemidinae</taxon>
        <taxon>Tanacetum</taxon>
    </lineage>
</organism>
<reference evidence="1" key="1">
    <citation type="journal article" date="2019" name="Sci. Rep.">
        <title>Draft genome of Tanacetum cinerariifolium, the natural source of mosquito coil.</title>
        <authorList>
            <person name="Yamashiro T."/>
            <person name="Shiraishi A."/>
            <person name="Satake H."/>
            <person name="Nakayama K."/>
        </authorList>
    </citation>
    <scope>NUCLEOTIDE SEQUENCE</scope>
</reference>
<dbReference type="GO" id="GO:0003964">
    <property type="term" value="F:RNA-directed DNA polymerase activity"/>
    <property type="evidence" value="ECO:0007669"/>
    <property type="project" value="UniProtKB-KW"/>
</dbReference>
<gene>
    <name evidence="1" type="ORF">Tci_845754</name>
</gene>
<dbReference type="SUPFAM" id="SSF56672">
    <property type="entry name" value="DNA/RNA polymerases"/>
    <property type="match status" value="1"/>
</dbReference>
<accession>A0A699QRX7</accession>
<dbReference type="AlphaFoldDB" id="A0A699QRX7"/>
<sequence length="188" mass="21639">ISPKIDDCYYDSEGDILLLEYFLNDDPSSLPLPPQELKVVEPTNKKSSIDEPPVVELKVLTPHLEYAFLEGNDKLPIIIAKDLKDEEKTVLIKVLKSHKQALTWQLFDIKGINPKIYTHKILIEDDFKPAIQHQRRVNPKIYEVIKKEVLKLLDVRLVYPISDSPWVSPVHCVPKKVVLPLLKMKKTS</sequence>
<keyword evidence="1" id="KW-0548">Nucleotidyltransferase</keyword>
<keyword evidence="1" id="KW-0808">Transferase</keyword>
<feature type="non-terminal residue" evidence="1">
    <location>
        <position position="1"/>
    </location>
</feature>
<dbReference type="EMBL" id="BKCJ011044179">
    <property type="protein sequence ID" value="GFC73784.1"/>
    <property type="molecule type" value="Genomic_DNA"/>
</dbReference>
<protein>
    <submittedName>
        <fullName evidence="1">Reverse transcriptase domain-containing protein</fullName>
    </submittedName>
</protein>
<dbReference type="Gene3D" id="3.10.10.10">
    <property type="entry name" value="HIV Type 1 Reverse Transcriptase, subunit A, domain 1"/>
    <property type="match status" value="1"/>
</dbReference>
<proteinExistence type="predicted"/>
<evidence type="ECO:0000313" key="1">
    <source>
        <dbReference type="EMBL" id="GFC73784.1"/>
    </source>
</evidence>
<name>A0A699QRX7_TANCI</name>
<comment type="caution">
    <text evidence="1">The sequence shown here is derived from an EMBL/GenBank/DDBJ whole genome shotgun (WGS) entry which is preliminary data.</text>
</comment>
<dbReference type="InterPro" id="IPR043502">
    <property type="entry name" value="DNA/RNA_pol_sf"/>
</dbReference>
<keyword evidence="1" id="KW-0695">RNA-directed DNA polymerase</keyword>